<keyword evidence="2" id="KW-1185">Reference proteome</keyword>
<name>W6Y9Q9_COCC2</name>
<dbReference type="GeneID" id="19145827"/>
<protein>
    <submittedName>
        <fullName evidence="1">Uncharacterized protein</fullName>
    </submittedName>
</protein>
<dbReference type="AlphaFoldDB" id="W6Y9Q9"/>
<organism evidence="1 2">
    <name type="scientific">Cochliobolus carbonum (strain 26-R-13)</name>
    <name type="common">Maize leaf spot fungus</name>
    <name type="synonym">Bipolaris zeicola</name>
    <dbReference type="NCBI Taxonomy" id="930089"/>
    <lineage>
        <taxon>Eukaryota</taxon>
        <taxon>Fungi</taxon>
        <taxon>Dikarya</taxon>
        <taxon>Ascomycota</taxon>
        <taxon>Pezizomycotina</taxon>
        <taxon>Dothideomycetes</taxon>
        <taxon>Pleosporomycetidae</taxon>
        <taxon>Pleosporales</taxon>
        <taxon>Pleosporineae</taxon>
        <taxon>Pleosporaceae</taxon>
        <taxon>Bipolaris</taxon>
    </lineage>
</organism>
<accession>W6Y9Q9</accession>
<evidence type="ECO:0000313" key="2">
    <source>
        <dbReference type="Proteomes" id="UP000053841"/>
    </source>
</evidence>
<gene>
    <name evidence="1" type="ORF">COCCADRAFT_25566</name>
</gene>
<proteinExistence type="predicted"/>
<sequence>MAIAFFYPASGTDSNHLGLLRLFRGTPRDKLLQDDGADGEQPDISPVVELHPNLVGLPTDRMDDVATRAPRIRRGKGMQCVSPTVYHTGMVDVSGALDPVTRLSVDGVSIHAYIVAVAAHGGPTTWNQDIPGTHNALSQGHGDTARFGG</sequence>
<dbReference type="HOGENOM" id="CLU_1749325_0_0_1"/>
<evidence type="ECO:0000313" key="1">
    <source>
        <dbReference type="EMBL" id="EUC34275.1"/>
    </source>
</evidence>
<reference evidence="1 2" key="1">
    <citation type="journal article" date="2013" name="PLoS Genet.">
        <title>Comparative genome structure, secondary metabolite, and effector coding capacity across Cochliobolus pathogens.</title>
        <authorList>
            <person name="Condon B.J."/>
            <person name="Leng Y."/>
            <person name="Wu D."/>
            <person name="Bushley K.E."/>
            <person name="Ohm R.A."/>
            <person name="Otillar R."/>
            <person name="Martin J."/>
            <person name="Schackwitz W."/>
            <person name="Grimwood J."/>
            <person name="MohdZainudin N."/>
            <person name="Xue C."/>
            <person name="Wang R."/>
            <person name="Manning V.A."/>
            <person name="Dhillon B."/>
            <person name="Tu Z.J."/>
            <person name="Steffenson B.J."/>
            <person name="Salamov A."/>
            <person name="Sun H."/>
            <person name="Lowry S."/>
            <person name="LaButti K."/>
            <person name="Han J."/>
            <person name="Copeland A."/>
            <person name="Lindquist E."/>
            <person name="Barry K."/>
            <person name="Schmutz J."/>
            <person name="Baker S.E."/>
            <person name="Ciuffetti L.M."/>
            <person name="Grigoriev I.V."/>
            <person name="Zhong S."/>
            <person name="Turgeon B.G."/>
        </authorList>
    </citation>
    <scope>NUCLEOTIDE SEQUENCE [LARGE SCALE GENOMIC DNA]</scope>
    <source>
        <strain evidence="1 2">26-R-13</strain>
    </source>
</reference>
<dbReference type="RefSeq" id="XP_007711408.1">
    <property type="nucleotide sequence ID" value="XM_007713218.1"/>
</dbReference>
<dbReference type="Proteomes" id="UP000053841">
    <property type="component" value="Unassembled WGS sequence"/>
</dbReference>
<dbReference type="KEGG" id="bze:COCCADRAFT_25566"/>
<dbReference type="EMBL" id="KI964594">
    <property type="protein sequence ID" value="EUC34275.1"/>
    <property type="molecule type" value="Genomic_DNA"/>
</dbReference>